<name>W8DX63_9FLOR</name>
<reference evidence="1" key="1">
    <citation type="journal article" date="2014" name="Phycologia">
        <title>Highly conserved organellar genomes in the Gracilariales as inferred using new data from the Hawaiian invasive red alga Gracilaria salicornia (Rhodophyta).</title>
        <authorList>
            <person name="Campbell M.A."/>
            <person name="Presting G.G."/>
            <person name="Bennett M.S."/>
            <person name="Sherwood A.R."/>
        </authorList>
    </citation>
    <scope>NUCLEOTIDE SEQUENCE</scope>
</reference>
<accession>W8DX63</accession>
<dbReference type="EMBL" id="KF861575">
    <property type="protein sequence ID" value="AHH24519.1"/>
    <property type="molecule type" value="Genomic_DNA"/>
</dbReference>
<dbReference type="RefSeq" id="YP_009019551.1">
    <property type="nucleotide sequence ID" value="NC_023785.1"/>
</dbReference>
<proteinExistence type="predicted"/>
<keyword evidence="1" id="KW-0934">Plastid</keyword>
<geneLocation type="chloroplast" evidence="1"/>
<evidence type="ECO:0000313" key="1">
    <source>
        <dbReference type="EMBL" id="AHH24519.1"/>
    </source>
</evidence>
<keyword evidence="1" id="KW-0150">Chloroplast</keyword>
<dbReference type="GeneID" id="18667444"/>
<organism evidence="1">
    <name type="scientific">Gracilaria salicornia</name>
    <dbReference type="NCBI Taxonomy" id="172968"/>
    <lineage>
        <taxon>Eukaryota</taxon>
        <taxon>Rhodophyta</taxon>
        <taxon>Florideophyceae</taxon>
        <taxon>Rhodymeniophycidae</taxon>
        <taxon>Gracilariales</taxon>
        <taxon>Gracilariaceae</taxon>
        <taxon>Gracilaria</taxon>
    </lineage>
</organism>
<protein>
    <submittedName>
        <fullName evidence="1">Uncharacterized protein</fullName>
    </submittedName>
</protein>
<sequence length="24" mass="2755">MIAFVIIFCIEFIFSLPIIELLGI</sequence>
<dbReference type="AlphaFoldDB" id="W8DX63"/>
<gene>
    <name evidence="1" type="primary">ycf17</name>
</gene>